<proteinExistence type="predicted"/>
<keyword evidence="2" id="KW-1133">Transmembrane helix</keyword>
<reference evidence="3 4" key="1">
    <citation type="submission" date="2016-02" db="EMBL/GenBank/DDBJ databases">
        <title>Genome analysis of coral dinoflagellate symbionts highlights evolutionary adaptations to a symbiotic lifestyle.</title>
        <authorList>
            <person name="Aranda M."/>
            <person name="Li Y."/>
            <person name="Liew Y.J."/>
            <person name="Baumgarten S."/>
            <person name="Simakov O."/>
            <person name="Wilson M."/>
            <person name="Piel J."/>
            <person name="Ashoor H."/>
            <person name="Bougouffa S."/>
            <person name="Bajic V.B."/>
            <person name="Ryu T."/>
            <person name="Ravasi T."/>
            <person name="Bayer T."/>
            <person name="Micklem G."/>
            <person name="Kim H."/>
            <person name="Bhak J."/>
            <person name="Lajeunesse T.C."/>
            <person name="Voolstra C.R."/>
        </authorList>
    </citation>
    <scope>NUCLEOTIDE SEQUENCE [LARGE SCALE GENOMIC DNA]</scope>
    <source>
        <strain evidence="3 4">CCMP2467</strain>
    </source>
</reference>
<evidence type="ECO:0000256" key="1">
    <source>
        <dbReference type="SAM" id="MobiDB-lite"/>
    </source>
</evidence>
<feature type="transmembrane region" description="Helical" evidence="2">
    <location>
        <begin position="9"/>
        <end position="28"/>
    </location>
</feature>
<keyword evidence="2" id="KW-0812">Transmembrane</keyword>
<protein>
    <submittedName>
        <fullName evidence="3">Uncharacterized protein</fullName>
    </submittedName>
</protein>
<organism evidence="3 4">
    <name type="scientific">Symbiodinium microadriaticum</name>
    <name type="common">Dinoflagellate</name>
    <name type="synonym">Zooxanthella microadriatica</name>
    <dbReference type="NCBI Taxonomy" id="2951"/>
    <lineage>
        <taxon>Eukaryota</taxon>
        <taxon>Sar</taxon>
        <taxon>Alveolata</taxon>
        <taxon>Dinophyceae</taxon>
        <taxon>Suessiales</taxon>
        <taxon>Symbiodiniaceae</taxon>
        <taxon>Symbiodinium</taxon>
    </lineage>
</organism>
<comment type="caution">
    <text evidence="3">The sequence shown here is derived from an EMBL/GenBank/DDBJ whole genome shotgun (WGS) entry which is preliminary data.</text>
</comment>
<dbReference type="AlphaFoldDB" id="A0A1Q9CQR4"/>
<feature type="transmembrane region" description="Helical" evidence="2">
    <location>
        <begin position="40"/>
        <end position="59"/>
    </location>
</feature>
<dbReference type="EMBL" id="LSRX01000986">
    <property type="protein sequence ID" value="OLP85262.1"/>
    <property type="molecule type" value="Genomic_DNA"/>
</dbReference>
<keyword evidence="2" id="KW-0472">Membrane</keyword>
<accession>A0A1Q9CQR4</accession>
<evidence type="ECO:0000256" key="2">
    <source>
        <dbReference type="SAM" id="Phobius"/>
    </source>
</evidence>
<dbReference type="Proteomes" id="UP000186817">
    <property type="component" value="Unassembled WGS sequence"/>
</dbReference>
<name>A0A1Q9CQR4_SYMMI</name>
<feature type="region of interest" description="Disordered" evidence="1">
    <location>
        <begin position="141"/>
        <end position="168"/>
    </location>
</feature>
<keyword evidence="4" id="KW-1185">Reference proteome</keyword>
<evidence type="ECO:0000313" key="4">
    <source>
        <dbReference type="Proteomes" id="UP000186817"/>
    </source>
</evidence>
<gene>
    <name evidence="3" type="ORF">AK812_SmicGene33775</name>
</gene>
<evidence type="ECO:0000313" key="3">
    <source>
        <dbReference type="EMBL" id="OLP85262.1"/>
    </source>
</evidence>
<sequence>MGGPRRRGWVLVGLPSCFLSGSWVGWVGRGKEAGLPLGSLHIFFLGAWVGWVSPGLPLGSLHVSFFLRPGSDGWAAAKKLGSLHIAFLGSWVGWVGRGQEAGLALGSLHVSFFLGPGSDGCHWASFMRALVGTQKEGNMKGAQREPSFLAAAHPSDPAPQKGNMKGAR</sequence>